<organism evidence="17 18">
    <name type="scientific">Pinctada imbricata</name>
    <name type="common">Atlantic pearl-oyster</name>
    <name type="synonym">Pinctada martensii</name>
    <dbReference type="NCBI Taxonomy" id="66713"/>
    <lineage>
        <taxon>Eukaryota</taxon>
        <taxon>Metazoa</taxon>
        <taxon>Spiralia</taxon>
        <taxon>Lophotrochozoa</taxon>
        <taxon>Mollusca</taxon>
        <taxon>Bivalvia</taxon>
        <taxon>Autobranchia</taxon>
        <taxon>Pteriomorphia</taxon>
        <taxon>Pterioida</taxon>
        <taxon>Pterioidea</taxon>
        <taxon>Pteriidae</taxon>
        <taxon>Pinctada</taxon>
    </lineage>
</organism>
<evidence type="ECO:0000256" key="2">
    <source>
        <dbReference type="ARBA" id="ARBA00005005"/>
    </source>
</evidence>
<dbReference type="Gene3D" id="6.10.250.170">
    <property type="match status" value="1"/>
</dbReference>
<comment type="catalytic activity">
    <reaction evidence="12">
        <text>(3Z)-dodecenoyl-CoA = (2E)-dodecenoyl-CoA</text>
        <dbReference type="Rhea" id="RHEA:23716"/>
        <dbReference type="ChEBI" id="CHEBI:57330"/>
        <dbReference type="ChEBI" id="CHEBI:58543"/>
        <dbReference type="EC" id="5.3.3.8"/>
    </reaction>
    <physiologicalReaction direction="left-to-right" evidence="12">
        <dbReference type="Rhea" id="RHEA:23717"/>
    </physiologicalReaction>
</comment>
<comment type="function">
    <text evidence="14">Key enzyme of fatty acid beta-oxidation. Able to isomerize both 3-cis (3Z) and 3-trans (3E) double bonds into the 2-trans (2E) form in a range of enoyl-CoA species, with a preference for (3Z)-enoyl-CoAs over (3E)-enoyl-CoAs. The catalytic efficiency of this enzyme is not affected by the fatty acyl chain length.</text>
</comment>
<dbReference type="SUPFAM" id="SSF52096">
    <property type="entry name" value="ClpP/crotonase"/>
    <property type="match status" value="1"/>
</dbReference>
<evidence type="ECO:0000256" key="8">
    <source>
        <dbReference type="ARBA" id="ARBA00023128"/>
    </source>
</evidence>
<dbReference type="GO" id="GO:0005759">
    <property type="term" value="C:mitochondrial matrix"/>
    <property type="evidence" value="ECO:0007669"/>
    <property type="project" value="UniProtKB-SubCell"/>
</dbReference>
<protein>
    <recommendedName>
        <fullName evidence="15">Enoyl-CoA delta isomerase 1, mitochondrial</fullName>
    </recommendedName>
    <alternativeName>
        <fullName evidence="16">3,2-trans-enoyl-CoA isomerase</fullName>
    </alternativeName>
</protein>
<dbReference type="GO" id="GO:0004165">
    <property type="term" value="F:delta(3)-delta(2)-enoyl-CoA isomerase activity"/>
    <property type="evidence" value="ECO:0007669"/>
    <property type="project" value="UniProtKB-EC"/>
</dbReference>
<evidence type="ECO:0000256" key="16">
    <source>
        <dbReference type="ARBA" id="ARBA00083575"/>
    </source>
</evidence>
<evidence type="ECO:0000256" key="13">
    <source>
        <dbReference type="ARBA" id="ARBA00052542"/>
    </source>
</evidence>
<comment type="catalytic activity">
    <reaction evidence="10">
        <text>(3Z)-decenoyl-CoA = (2E)-decenoyl-CoA</text>
        <dbReference type="Rhea" id="RHEA:77195"/>
        <dbReference type="ChEBI" id="CHEBI:61406"/>
        <dbReference type="ChEBI" id="CHEBI:195601"/>
    </reaction>
    <physiologicalReaction direction="left-to-right" evidence="10">
        <dbReference type="Rhea" id="RHEA:77196"/>
    </physiologicalReaction>
</comment>
<keyword evidence="4" id="KW-0276">Fatty acid metabolism</keyword>
<dbReference type="EMBL" id="VSWD01000010">
    <property type="protein sequence ID" value="KAK3091032.1"/>
    <property type="molecule type" value="Genomic_DNA"/>
</dbReference>
<proteinExistence type="predicted"/>
<dbReference type="CDD" id="cd06558">
    <property type="entry name" value="crotonase-like"/>
    <property type="match status" value="1"/>
</dbReference>
<keyword evidence="18" id="KW-1185">Reference proteome</keyword>
<dbReference type="Pfam" id="PF00378">
    <property type="entry name" value="ECH_1"/>
    <property type="match status" value="1"/>
</dbReference>
<evidence type="ECO:0000256" key="7">
    <source>
        <dbReference type="ARBA" id="ARBA00023098"/>
    </source>
</evidence>
<dbReference type="FunFam" id="3.90.226.10:FF:000034">
    <property type="entry name" value="Enoyl-CoA delta isomerase 1"/>
    <property type="match status" value="1"/>
</dbReference>
<comment type="subunit">
    <text evidence="3">Homotrimer.</text>
</comment>
<dbReference type="PANTHER" id="PTHR11941">
    <property type="entry name" value="ENOYL-COA HYDRATASE-RELATED"/>
    <property type="match status" value="1"/>
</dbReference>
<reference evidence="17" key="1">
    <citation type="submission" date="2019-08" db="EMBL/GenBank/DDBJ databases">
        <title>The improved chromosome-level genome for the pearl oyster Pinctada fucata martensii using PacBio sequencing and Hi-C.</title>
        <authorList>
            <person name="Zheng Z."/>
        </authorList>
    </citation>
    <scope>NUCLEOTIDE SEQUENCE</scope>
    <source>
        <strain evidence="17">ZZ-2019</strain>
        <tissue evidence="17">Adductor muscle</tissue>
    </source>
</reference>
<gene>
    <name evidence="17" type="ORF">FSP39_016632</name>
</gene>
<evidence type="ECO:0000256" key="15">
    <source>
        <dbReference type="ARBA" id="ARBA00068317"/>
    </source>
</evidence>
<keyword evidence="6" id="KW-0007">Acetylation</keyword>
<comment type="catalytic activity">
    <reaction evidence="11">
        <text>(2E)-tetradecenoyl-CoA = (3Z)-tetradecenoyl-CoA</text>
        <dbReference type="Rhea" id="RHEA:29847"/>
        <dbReference type="ChEBI" id="CHEBI:61405"/>
        <dbReference type="ChEBI" id="CHEBI:61968"/>
    </reaction>
    <physiologicalReaction direction="right-to-left" evidence="11">
        <dbReference type="Rhea" id="RHEA:29849"/>
    </physiologicalReaction>
</comment>
<comment type="subcellular location">
    <subcellularLocation>
        <location evidence="1">Mitochondrion matrix</location>
    </subcellularLocation>
</comment>
<comment type="caution">
    <text evidence="17">The sequence shown here is derived from an EMBL/GenBank/DDBJ whole genome shotgun (WGS) entry which is preliminary data.</text>
</comment>
<keyword evidence="7" id="KW-0443">Lipid metabolism</keyword>
<evidence type="ECO:0000256" key="1">
    <source>
        <dbReference type="ARBA" id="ARBA00004305"/>
    </source>
</evidence>
<comment type="pathway">
    <text evidence="2">Lipid metabolism; fatty acid beta-oxidation.</text>
</comment>
<evidence type="ECO:0000256" key="5">
    <source>
        <dbReference type="ARBA" id="ARBA00022946"/>
    </source>
</evidence>
<dbReference type="Gene3D" id="3.90.226.10">
    <property type="entry name" value="2-enoyl-CoA Hydratase, Chain A, domain 1"/>
    <property type="match status" value="1"/>
</dbReference>
<comment type="catalytic activity">
    <reaction evidence="13">
        <text>(3Z)-octenoyl-CoA = (2E)-octenoyl-CoA</text>
        <dbReference type="Rhea" id="RHEA:46044"/>
        <dbReference type="ChEBI" id="CHEBI:62242"/>
        <dbReference type="ChEBI" id="CHEBI:85640"/>
    </reaction>
    <physiologicalReaction direction="left-to-right" evidence="13">
        <dbReference type="Rhea" id="RHEA:46045"/>
    </physiologicalReaction>
</comment>
<keyword evidence="8" id="KW-0496">Mitochondrion</keyword>
<dbReference type="Proteomes" id="UP001186944">
    <property type="component" value="Unassembled WGS sequence"/>
</dbReference>
<evidence type="ECO:0000313" key="17">
    <source>
        <dbReference type="EMBL" id="KAK3091032.1"/>
    </source>
</evidence>
<evidence type="ECO:0000256" key="3">
    <source>
        <dbReference type="ARBA" id="ARBA00011233"/>
    </source>
</evidence>
<dbReference type="AlphaFoldDB" id="A0AA89C1Q1"/>
<evidence type="ECO:0000256" key="12">
    <source>
        <dbReference type="ARBA" id="ARBA00052376"/>
    </source>
</evidence>
<evidence type="ECO:0000256" key="9">
    <source>
        <dbReference type="ARBA" id="ARBA00023235"/>
    </source>
</evidence>
<keyword evidence="9" id="KW-0413">Isomerase</keyword>
<dbReference type="InterPro" id="IPR029045">
    <property type="entry name" value="ClpP/crotonase-like_dom_sf"/>
</dbReference>
<keyword evidence="5" id="KW-0809">Transit peptide</keyword>
<evidence type="ECO:0000256" key="10">
    <source>
        <dbReference type="ARBA" id="ARBA00050938"/>
    </source>
</evidence>
<evidence type="ECO:0000313" key="18">
    <source>
        <dbReference type="Proteomes" id="UP001186944"/>
    </source>
</evidence>
<sequence length="319" mass="36060">MGQVQSRLTISPTPTKLAWMMHLRMLTTMHGLCEVRQCSKRWKNLCPQTKNLQKCQMSSAGSSEMLQVTVDDKSGIATMTMCRPPVNSLNLEFLTQINIALEKLENSKDCSGLIITSKIPKIFCAGLDIMEMYQPNVDRLQEFWRTLQEMYIRLYGSQLITAAAINGASPAGGCLMAMSCDYRVMAPGYKIGLNETQLGIVAPFWFQDLIINTMGFRQSEMALQLGTLFTSEEALNLGMVDKIVPQEQVMETAIQEIHKWKKIPGFARQITKSALRKPSIDKLHSKREEDIANFRDFITKDSIQKTLGMYIESLKKKAK</sequence>
<evidence type="ECO:0000256" key="4">
    <source>
        <dbReference type="ARBA" id="ARBA00022832"/>
    </source>
</evidence>
<evidence type="ECO:0000256" key="11">
    <source>
        <dbReference type="ARBA" id="ARBA00051293"/>
    </source>
</evidence>
<dbReference type="PANTHER" id="PTHR11941:SF45">
    <property type="entry name" value="ENOYL-COA DELTA ISOMERASE 1, MITOCHONDRIAL"/>
    <property type="match status" value="1"/>
</dbReference>
<evidence type="ECO:0000256" key="14">
    <source>
        <dbReference type="ARBA" id="ARBA00056147"/>
    </source>
</evidence>
<evidence type="ECO:0000256" key="6">
    <source>
        <dbReference type="ARBA" id="ARBA00022990"/>
    </source>
</evidence>
<dbReference type="GO" id="GO:0006635">
    <property type="term" value="P:fatty acid beta-oxidation"/>
    <property type="evidence" value="ECO:0007669"/>
    <property type="project" value="TreeGrafter"/>
</dbReference>
<name>A0AA89C1Q1_PINIB</name>
<accession>A0AA89C1Q1</accession>
<dbReference type="InterPro" id="IPR001753">
    <property type="entry name" value="Enoyl-CoA_hydra/iso"/>
</dbReference>